<comment type="caution">
    <text evidence="2">The sequence shown here is derived from an EMBL/GenBank/DDBJ whole genome shotgun (WGS) entry which is preliminary data.</text>
</comment>
<evidence type="ECO:0000256" key="1">
    <source>
        <dbReference type="SAM" id="MobiDB-lite"/>
    </source>
</evidence>
<dbReference type="AlphaFoldDB" id="A0A9X3WH88"/>
<evidence type="ECO:0000313" key="3">
    <source>
        <dbReference type="Proteomes" id="UP001145069"/>
    </source>
</evidence>
<organism evidence="2 3">
    <name type="scientific">Aquibacillus salsiterrae</name>
    <dbReference type="NCBI Taxonomy" id="2950439"/>
    <lineage>
        <taxon>Bacteria</taxon>
        <taxon>Bacillati</taxon>
        <taxon>Bacillota</taxon>
        <taxon>Bacilli</taxon>
        <taxon>Bacillales</taxon>
        <taxon>Bacillaceae</taxon>
        <taxon>Aquibacillus</taxon>
    </lineage>
</organism>
<proteinExistence type="predicted"/>
<name>A0A9X3WH88_9BACI</name>
<reference evidence="2" key="1">
    <citation type="submission" date="2022-06" db="EMBL/GenBank/DDBJ databases">
        <title>Aquibacillus sp. a new bacterium isolated from soil saline samples.</title>
        <authorList>
            <person name="Galisteo C."/>
            <person name="De La Haba R."/>
            <person name="Sanchez-Porro C."/>
            <person name="Ventosa A."/>
        </authorList>
    </citation>
    <scope>NUCLEOTIDE SEQUENCE</scope>
    <source>
        <strain evidence="2">3ASR75-54</strain>
    </source>
</reference>
<keyword evidence="3" id="KW-1185">Reference proteome</keyword>
<accession>A0A9X3WH88</accession>
<dbReference type="RefSeq" id="WP_272446460.1">
    <property type="nucleotide sequence ID" value="NZ_JAMQKC010000008.1"/>
</dbReference>
<feature type="region of interest" description="Disordered" evidence="1">
    <location>
        <begin position="1"/>
        <end position="21"/>
    </location>
</feature>
<feature type="region of interest" description="Disordered" evidence="1">
    <location>
        <begin position="33"/>
        <end position="52"/>
    </location>
</feature>
<dbReference type="EMBL" id="JAMQKC010000008">
    <property type="protein sequence ID" value="MDC3417394.1"/>
    <property type="molecule type" value="Genomic_DNA"/>
</dbReference>
<sequence>MDKHLHHNVQNTSRHDKKTKAFEEISEEIRENPELKKMRPSIQPKDIEEIDY</sequence>
<protein>
    <submittedName>
        <fullName evidence="2">Uncharacterized protein</fullName>
    </submittedName>
</protein>
<evidence type="ECO:0000313" key="2">
    <source>
        <dbReference type="EMBL" id="MDC3417394.1"/>
    </source>
</evidence>
<dbReference type="Proteomes" id="UP001145069">
    <property type="component" value="Unassembled WGS sequence"/>
</dbReference>
<gene>
    <name evidence="2" type="ORF">NC799_10855</name>
</gene>